<protein>
    <recommendedName>
        <fullName evidence="3">Sulfotransferase domain-containing protein</fullName>
    </recommendedName>
</protein>
<sequence>MKPKVKYLFCINTGRSGSHYLHEIFKHVENCQVWHEAQPIGHGKVMRDYFFGKPELMQELTAKKVEKIQQVKKESDCYIETNHCFIKGFGCFLPKYIPQEEIGVLILRRNPAQIVDSLLRINCSPLAIAGQTWVLTPDIKNYCIEPPNWLISPKITYELFYLLKRLLLSKKLYSLLNIQFRQIENLIDKYEKEWLRWYVDETNALSISYQEKFPNIKYFQVDVESLNNIENIRELLNYFGLSEKSTIEKVIGKPTNLKNQHLAKSSS</sequence>
<dbReference type="AlphaFoldDB" id="A0AB37UC87"/>
<organism evidence="1 2">
    <name type="scientific">Chroococcidiopsis cubana SAG 39.79</name>
    <dbReference type="NCBI Taxonomy" id="388085"/>
    <lineage>
        <taxon>Bacteria</taxon>
        <taxon>Bacillati</taxon>
        <taxon>Cyanobacteriota</taxon>
        <taxon>Cyanophyceae</taxon>
        <taxon>Chroococcidiopsidales</taxon>
        <taxon>Chroococcidiopsidaceae</taxon>
        <taxon>Chroococcidiopsis</taxon>
    </lineage>
</organism>
<evidence type="ECO:0000313" key="1">
    <source>
        <dbReference type="EMBL" id="RUT05400.1"/>
    </source>
</evidence>
<proteinExistence type="predicted"/>
<dbReference type="InterPro" id="IPR027417">
    <property type="entry name" value="P-loop_NTPase"/>
</dbReference>
<evidence type="ECO:0008006" key="3">
    <source>
        <dbReference type="Google" id="ProtNLM"/>
    </source>
</evidence>
<comment type="caution">
    <text evidence="1">The sequence shown here is derived from an EMBL/GenBank/DDBJ whole genome shotgun (WGS) entry which is preliminary data.</text>
</comment>
<keyword evidence="2" id="KW-1185">Reference proteome</keyword>
<dbReference type="Proteomes" id="UP000282574">
    <property type="component" value="Unassembled WGS sequence"/>
</dbReference>
<evidence type="ECO:0000313" key="2">
    <source>
        <dbReference type="Proteomes" id="UP000282574"/>
    </source>
</evidence>
<dbReference type="Gene3D" id="3.40.50.300">
    <property type="entry name" value="P-loop containing nucleotide triphosphate hydrolases"/>
    <property type="match status" value="1"/>
</dbReference>
<name>A0AB37UC87_9CYAN</name>
<accession>A0AB37UC87</accession>
<dbReference type="EMBL" id="RSCK01000077">
    <property type="protein sequence ID" value="RUT05400.1"/>
    <property type="molecule type" value="Genomic_DNA"/>
</dbReference>
<dbReference type="RefSeq" id="WP_106168411.1">
    <property type="nucleotide sequence ID" value="NZ_JAVKZF010000001.1"/>
</dbReference>
<gene>
    <name evidence="1" type="ORF">DSM107010_55530</name>
</gene>
<reference evidence="1 2" key="1">
    <citation type="journal article" date="2019" name="Genome Biol. Evol.">
        <title>Day and night: Metabolic profiles and evolutionary relationships of six axenic non-marine cyanobacteria.</title>
        <authorList>
            <person name="Will S.E."/>
            <person name="Henke P."/>
            <person name="Boedeker C."/>
            <person name="Huang S."/>
            <person name="Brinkmann H."/>
            <person name="Rohde M."/>
            <person name="Jarek M."/>
            <person name="Friedl T."/>
            <person name="Seufert S."/>
            <person name="Schumacher M."/>
            <person name="Overmann J."/>
            <person name="Neumann-Schaal M."/>
            <person name="Petersen J."/>
        </authorList>
    </citation>
    <scope>NUCLEOTIDE SEQUENCE [LARGE SCALE GENOMIC DNA]</scope>
    <source>
        <strain evidence="1 2">SAG 39.79</strain>
    </source>
</reference>
<dbReference type="SUPFAM" id="SSF52540">
    <property type="entry name" value="P-loop containing nucleoside triphosphate hydrolases"/>
    <property type="match status" value="1"/>
</dbReference>